<sequence length="139" mass="14710">MEHAMFVRLAYTAAALFALTACAPVSKPADGTTTAAANARKCFFQRDVRSFRVSANGRKVYVRELDKTIYRLDVAGSCPELRDALAIGFAPMGGTSSLCTGDYTRLVAGGSPSAMPCSVRMAGALTDAEVAALPERDRP</sequence>
<dbReference type="EMBL" id="CP021995">
    <property type="protein sequence ID" value="ASD27419.1"/>
    <property type="molecule type" value="Genomic_DNA"/>
</dbReference>
<dbReference type="AlphaFoldDB" id="A0A1Z3LZ17"/>
<proteinExistence type="predicted"/>
<reference evidence="2 3" key="2">
    <citation type="submission" date="2017-06" db="EMBL/GenBank/DDBJ databases">
        <authorList>
            <person name="Kim H.J."/>
            <person name="Triplett B.A."/>
        </authorList>
    </citation>
    <scope>NUCLEOTIDE SEQUENCE [LARGE SCALE GENOMIC DNA]</scope>
    <source>
        <strain evidence="2 3">BZC3</strain>
    </source>
</reference>
<evidence type="ECO:0000313" key="2">
    <source>
        <dbReference type="EMBL" id="ASD27419.1"/>
    </source>
</evidence>
<organism evidence="2 3">
    <name type="scientific">Brevundimonas diminuta</name>
    <name type="common">Pseudomonas diminuta</name>
    <dbReference type="NCBI Taxonomy" id="293"/>
    <lineage>
        <taxon>Bacteria</taxon>
        <taxon>Pseudomonadati</taxon>
        <taxon>Pseudomonadota</taxon>
        <taxon>Alphaproteobacteria</taxon>
        <taxon>Caulobacterales</taxon>
        <taxon>Caulobacteraceae</taxon>
        <taxon>Brevundimonas</taxon>
    </lineage>
</organism>
<evidence type="ECO:0008006" key="4">
    <source>
        <dbReference type="Google" id="ProtNLM"/>
    </source>
</evidence>
<gene>
    <name evidence="2" type="ORF">CD943_11290</name>
</gene>
<dbReference type="InterPro" id="IPR045500">
    <property type="entry name" value="DUF6491"/>
</dbReference>
<accession>A0A1Z3LZ17</accession>
<protein>
    <recommendedName>
        <fullName evidence="4">Lipoprotein</fullName>
    </recommendedName>
</protein>
<name>A0A1Z3LZ17_BREDI</name>
<feature type="signal peptide" evidence="1">
    <location>
        <begin position="1"/>
        <end position="23"/>
    </location>
</feature>
<evidence type="ECO:0000313" key="3">
    <source>
        <dbReference type="Proteomes" id="UP000197024"/>
    </source>
</evidence>
<dbReference type="STRING" id="293.GCA_000988015_01699"/>
<keyword evidence="1" id="KW-0732">Signal</keyword>
<reference evidence="2 3" key="1">
    <citation type="submission" date="2017-06" db="EMBL/GenBank/DDBJ databases">
        <title>Biodegradation of gentamicin by bacterial consortia AMQD4 in synthetic medium and raw gentamicin sewage.</title>
        <authorList>
            <person name="Chang H."/>
            <person name="Feng Y."/>
            <person name="Li Z."/>
            <person name="Xue J."/>
            <person name="Cheng D."/>
        </authorList>
    </citation>
    <scope>NUCLEOTIDE SEQUENCE [LARGE SCALE GENOMIC DNA]</scope>
    <source>
        <strain evidence="2 3">BZC3</strain>
    </source>
</reference>
<dbReference type="Proteomes" id="UP000197024">
    <property type="component" value="Chromosome"/>
</dbReference>
<feature type="chain" id="PRO_5013074365" description="Lipoprotein" evidence="1">
    <location>
        <begin position="24"/>
        <end position="139"/>
    </location>
</feature>
<dbReference type="Pfam" id="PF20101">
    <property type="entry name" value="DUF6491"/>
    <property type="match status" value="1"/>
</dbReference>
<evidence type="ECO:0000256" key="1">
    <source>
        <dbReference type="SAM" id="SignalP"/>
    </source>
</evidence>